<dbReference type="Pfam" id="PF01476">
    <property type="entry name" value="LysM"/>
    <property type="match status" value="1"/>
</dbReference>
<dbReference type="Pfam" id="PF12708">
    <property type="entry name" value="Pect-lyase_RHGA_epim"/>
    <property type="match status" value="2"/>
</dbReference>
<evidence type="ECO:0000256" key="1">
    <source>
        <dbReference type="ARBA" id="ARBA00022669"/>
    </source>
</evidence>
<dbReference type="PANTHER" id="PTHR34997:SF16">
    <property type="entry name" value="LYSM DOMAIN-CONTAINING PROTEIN"/>
    <property type="match status" value="1"/>
</dbReference>
<dbReference type="InterPro" id="IPR052210">
    <property type="entry name" value="LysM1-like"/>
</dbReference>
<dbReference type="InterPro" id="IPR018392">
    <property type="entry name" value="LysM"/>
</dbReference>
<dbReference type="SUPFAM" id="SSF51126">
    <property type="entry name" value="Pectin lyase-like"/>
    <property type="match status" value="2"/>
</dbReference>
<dbReference type="EMBL" id="JAQIZZ010000002">
    <property type="protein sequence ID" value="KAJ5552813.1"/>
    <property type="molecule type" value="Genomic_DNA"/>
</dbReference>
<evidence type="ECO:0000313" key="6">
    <source>
        <dbReference type="Proteomes" id="UP001220324"/>
    </source>
</evidence>
<keyword evidence="1" id="KW-0147">Chitin-binding</keyword>
<evidence type="ECO:0000256" key="2">
    <source>
        <dbReference type="ARBA" id="ARBA00023026"/>
    </source>
</evidence>
<dbReference type="InterPro" id="IPR024535">
    <property type="entry name" value="RHGA/B-epi-like_pectate_lyase"/>
</dbReference>
<dbReference type="PROSITE" id="PS51782">
    <property type="entry name" value="LYSM"/>
    <property type="match status" value="2"/>
</dbReference>
<proteinExistence type="predicted"/>
<dbReference type="CDD" id="cd00118">
    <property type="entry name" value="LysM"/>
    <property type="match status" value="1"/>
</dbReference>
<accession>A0AAD6D369</accession>
<keyword evidence="3" id="KW-0732">Signal</keyword>
<protein>
    <submittedName>
        <fullName evidence="5">Pectin lyase-like protein</fullName>
    </submittedName>
</protein>
<keyword evidence="2" id="KW-0843">Virulence</keyword>
<dbReference type="Gene3D" id="2.160.20.10">
    <property type="entry name" value="Single-stranded right-handed beta-helix, Pectin lyase-like"/>
    <property type="match status" value="2"/>
</dbReference>
<dbReference type="GO" id="GO:0008061">
    <property type="term" value="F:chitin binding"/>
    <property type="evidence" value="ECO:0007669"/>
    <property type="project" value="UniProtKB-KW"/>
</dbReference>
<feature type="domain" description="LysM" evidence="4">
    <location>
        <begin position="1324"/>
        <end position="1372"/>
    </location>
</feature>
<evidence type="ECO:0000313" key="5">
    <source>
        <dbReference type="EMBL" id="KAJ5552813.1"/>
    </source>
</evidence>
<dbReference type="SMART" id="SM00257">
    <property type="entry name" value="LysM"/>
    <property type="match status" value="2"/>
</dbReference>
<dbReference type="Gene3D" id="3.10.350.10">
    <property type="entry name" value="LysM domain"/>
    <property type="match status" value="3"/>
</dbReference>
<feature type="signal peptide" evidence="3">
    <location>
        <begin position="1"/>
        <end position="23"/>
    </location>
</feature>
<name>A0AAD6D369_9EURO</name>
<dbReference type="InterPro" id="IPR036779">
    <property type="entry name" value="LysM_dom_sf"/>
</dbReference>
<dbReference type="Proteomes" id="UP001220324">
    <property type="component" value="Unassembled WGS sequence"/>
</dbReference>
<feature type="domain" description="LysM" evidence="4">
    <location>
        <begin position="1163"/>
        <end position="1209"/>
    </location>
</feature>
<comment type="caution">
    <text evidence="5">The sequence shown here is derived from an EMBL/GenBank/DDBJ whole genome shotgun (WGS) entry which is preliminary data.</text>
</comment>
<sequence length="1385" mass="151772">MIRHLIGTLCLFLLLGWLPIIQASQHGHHSHDHLHKRHNNTASYDSNYSAKEVVEEALKALRIANKLRVDNSQFNKWEFQNSESDNRGSSAVPLSDYLDSMKNTSLARLVKRSVTNNSNPLESNPKYGYTLSPEIAKAAKEVAESQKPTPWDVDYASIASKIRAKWSTGTNDTNAMIQKLSRSNGLDKYTSFDQPDGLQTSIGHENAKRDTSSYWMASLEQNGASPYAESGYKIWRNVMDYGAKGDGVTDDTHAINRAISDGNRCGANCKSSTRYPAVVWFPSGTYLVSSPIVQYYNTQLLGDPTNLPTILAASSFVGLGVITSDVYVGDSEEWYLNTNNFLRSIRNFKMDITRTDQSAYVCAIHWQVAQGTSLENIEFYMLQNVEGNTQQGIYMENGSGGFLADLTFVGGNFGAYFGNQQFTTSHLVFVNCNTALQIHWDWAWTMQDVVIESCRTGMALTGGAGGSSSTGQSLGSFILVDAIIANTPTGIMTSLLAENSTSLLLQNVGFFNVKDSVADNVLSKVLLAGGNEVLIDNWGFGRVTKSNGETSFINGASITSMVRTDSLLSTELAYVKPNFYTRRRPKYVDIGQSQIINLKTAGAKGDGVTDDTTALNSIFAAAANMSSIVYVPYGVYVVTDTVKIPVGSRIIGQAWPQIMGKGKNFADQLHARAVVQVGEPDESGVVEIQDMMFTVSGATAGAILVQWNVHEITRGSVGFWDSHFRVGGAKGSELQADKCPKGGGINMDCIAASALLHITSKASAYIENSWAWVADHDLDASDEAQIDVFSGRGILIESQGPTWLYGTASEHNVLYQYQLSSAKDVVMGMIQTESPYFQSYPDAPLPIVTGGFPNDPHFDNCKVLSLDTCAVSWAVRIVESSSVYILGAGLYSWFSRYSQDCLATENCQDRAFEVEESQDLWIYNLVTKAIVEMISPVNEKPTFAKDNKNGFMSSILAWLEGSSDTTGQRVFPGFTIYDADYLPSTFSDACVTALTATIKCDLTVFQFGEPQYHGTLGNDTLTDLVCDQSCGNSLASWLINSEANCDGAVLLDHPATILGGYMWTGWNETCYKDPSTGKYCNDIISQFTRVASVELMPKEEMCSYCYKTKLEMMQSSPYSYYTQRYKYNLETVITNCGFTANTTIPDDLSVTEPEDQPFCPEDKAYTTKNGDTCTSIALDYSVASAALYMGNQDQIRDCSQVVVGQDLCLPPSCEHTYILQSNDTCLSIEEANADIMFDNSTKRIIPLRQVNPWIDTYCSNLQGTSWAYGKVLCLTPQSGMFNATYPVPTSYNPWGTESSGYGTYIVPPPENATVAAGSTEHCGKWHTAVTGNSCAQICIENKITSNLFLAVNPSLQSSNCTELLVSGNAYCTRPMRGWNYTVEAI</sequence>
<dbReference type="PANTHER" id="PTHR34997">
    <property type="entry name" value="AM15"/>
    <property type="match status" value="1"/>
</dbReference>
<keyword evidence="6" id="KW-1185">Reference proteome</keyword>
<dbReference type="CDD" id="cd23668">
    <property type="entry name" value="GH55_beta13glucanase-like"/>
    <property type="match status" value="1"/>
</dbReference>
<feature type="chain" id="PRO_5042021782" evidence="3">
    <location>
        <begin position="24"/>
        <end position="1385"/>
    </location>
</feature>
<dbReference type="SUPFAM" id="SSF54106">
    <property type="entry name" value="LysM domain"/>
    <property type="match status" value="1"/>
</dbReference>
<reference evidence="5 6" key="1">
    <citation type="journal article" date="2023" name="IMA Fungus">
        <title>Comparative genomic study of the Penicillium genus elucidates a diverse pangenome and 15 lateral gene transfer events.</title>
        <authorList>
            <person name="Petersen C."/>
            <person name="Sorensen T."/>
            <person name="Nielsen M.R."/>
            <person name="Sondergaard T.E."/>
            <person name="Sorensen J.L."/>
            <person name="Fitzpatrick D.A."/>
            <person name="Frisvad J.C."/>
            <person name="Nielsen K.L."/>
        </authorList>
    </citation>
    <scope>NUCLEOTIDE SEQUENCE [LARGE SCALE GENOMIC DNA]</scope>
    <source>
        <strain evidence="5 6">IBT 35679</strain>
    </source>
</reference>
<evidence type="ECO:0000256" key="3">
    <source>
        <dbReference type="SAM" id="SignalP"/>
    </source>
</evidence>
<evidence type="ECO:0000259" key="4">
    <source>
        <dbReference type="PROSITE" id="PS51782"/>
    </source>
</evidence>
<dbReference type="FunFam" id="2.160.20.10:FF:000049">
    <property type="entry name" value="Putative exo-beta-1,3-glucanase"/>
    <property type="match status" value="1"/>
</dbReference>
<organism evidence="5 6">
    <name type="scientific">Penicillium frequentans</name>
    <dbReference type="NCBI Taxonomy" id="3151616"/>
    <lineage>
        <taxon>Eukaryota</taxon>
        <taxon>Fungi</taxon>
        <taxon>Dikarya</taxon>
        <taxon>Ascomycota</taxon>
        <taxon>Pezizomycotina</taxon>
        <taxon>Eurotiomycetes</taxon>
        <taxon>Eurotiomycetidae</taxon>
        <taxon>Eurotiales</taxon>
        <taxon>Aspergillaceae</taxon>
        <taxon>Penicillium</taxon>
    </lineage>
</organism>
<dbReference type="InterPro" id="IPR011050">
    <property type="entry name" value="Pectin_lyase_fold/virulence"/>
</dbReference>
<gene>
    <name evidence="5" type="ORF">N7494_002191</name>
</gene>
<dbReference type="InterPro" id="IPR012334">
    <property type="entry name" value="Pectin_lyas_fold"/>
</dbReference>